<accession>A0A3M5J5W9</accession>
<name>A0A3M5J5W9_PSEA0</name>
<sequence length="60" mass="6537">MESIFSHGFKYTFMYAAGKAFYGSLRIRFRMGSSTAGVIFPVLPASPNGLKALAFPFLPA</sequence>
<dbReference type="EMBL" id="RBTD01000290">
    <property type="protein sequence ID" value="RMT18344.1"/>
    <property type="molecule type" value="Genomic_DNA"/>
</dbReference>
<evidence type="ECO:0000313" key="2">
    <source>
        <dbReference type="Proteomes" id="UP000276194"/>
    </source>
</evidence>
<proteinExistence type="predicted"/>
<gene>
    <name evidence="1" type="ORF">ALP52_02176</name>
</gene>
<organism evidence="1 2">
    <name type="scientific">Pseudomonas amygdali pv. mori</name>
    <dbReference type="NCBI Taxonomy" id="34065"/>
    <lineage>
        <taxon>Bacteria</taxon>
        <taxon>Pseudomonadati</taxon>
        <taxon>Pseudomonadota</taxon>
        <taxon>Gammaproteobacteria</taxon>
        <taxon>Pseudomonadales</taxon>
        <taxon>Pseudomonadaceae</taxon>
        <taxon>Pseudomonas</taxon>
        <taxon>Pseudomonas amygdali</taxon>
    </lineage>
</organism>
<evidence type="ECO:0000313" key="1">
    <source>
        <dbReference type="EMBL" id="RMT18344.1"/>
    </source>
</evidence>
<dbReference type="AlphaFoldDB" id="A0A3M5J5W9"/>
<comment type="caution">
    <text evidence="1">The sequence shown here is derived from an EMBL/GenBank/DDBJ whole genome shotgun (WGS) entry which is preliminary data.</text>
</comment>
<dbReference type="Proteomes" id="UP000276194">
    <property type="component" value="Unassembled WGS sequence"/>
</dbReference>
<reference evidence="1 2" key="1">
    <citation type="submission" date="2018-08" db="EMBL/GenBank/DDBJ databases">
        <title>Recombination of ecologically and evolutionarily significant loci maintains genetic cohesion in the Pseudomonas syringae species complex.</title>
        <authorList>
            <person name="Dillon M."/>
            <person name="Thakur S."/>
            <person name="Almeida R.N.D."/>
            <person name="Weir B.S."/>
            <person name="Guttman D.S."/>
        </authorList>
    </citation>
    <scope>NUCLEOTIDE SEQUENCE [LARGE SCALE GENOMIC DNA]</scope>
    <source>
        <strain evidence="1 2">ICMP 6941</strain>
    </source>
</reference>
<protein>
    <submittedName>
        <fullName evidence="1">Uncharacterized protein</fullName>
    </submittedName>
</protein>